<organism evidence="1 2">
    <name type="scientific">Mycena sanguinolenta</name>
    <dbReference type="NCBI Taxonomy" id="230812"/>
    <lineage>
        <taxon>Eukaryota</taxon>
        <taxon>Fungi</taxon>
        <taxon>Dikarya</taxon>
        <taxon>Basidiomycota</taxon>
        <taxon>Agaricomycotina</taxon>
        <taxon>Agaricomycetes</taxon>
        <taxon>Agaricomycetidae</taxon>
        <taxon>Agaricales</taxon>
        <taxon>Marasmiineae</taxon>
        <taxon>Mycenaceae</taxon>
        <taxon>Mycena</taxon>
    </lineage>
</organism>
<evidence type="ECO:0000313" key="2">
    <source>
        <dbReference type="Proteomes" id="UP000623467"/>
    </source>
</evidence>
<dbReference type="OrthoDB" id="2925673at2759"/>
<sequence length="101" mass="11409">MDAYRLAHDPNELPPEGWRVITRNHMAIRDLAEKLSLRVSIDHLEGKDDILWFSYTRGGVVQTKQLPTALRLERLAEALDIMEKAAVARRMGSCPGSGILR</sequence>
<protein>
    <submittedName>
        <fullName evidence="1">Uncharacterized protein</fullName>
    </submittedName>
</protein>
<proteinExistence type="predicted"/>
<name>A0A8H6TZF2_9AGAR</name>
<dbReference type="Proteomes" id="UP000623467">
    <property type="component" value="Unassembled WGS sequence"/>
</dbReference>
<reference evidence="1" key="1">
    <citation type="submission" date="2020-05" db="EMBL/GenBank/DDBJ databases">
        <title>Mycena genomes resolve the evolution of fungal bioluminescence.</title>
        <authorList>
            <person name="Tsai I.J."/>
        </authorList>
    </citation>
    <scope>NUCLEOTIDE SEQUENCE</scope>
    <source>
        <strain evidence="1">160909Yilan</strain>
    </source>
</reference>
<keyword evidence="2" id="KW-1185">Reference proteome</keyword>
<accession>A0A8H6TZF2</accession>
<gene>
    <name evidence="1" type="ORF">MSAN_02485700</name>
</gene>
<dbReference type="EMBL" id="JACAZH010000081">
    <property type="protein sequence ID" value="KAF7328310.1"/>
    <property type="molecule type" value="Genomic_DNA"/>
</dbReference>
<dbReference type="AlphaFoldDB" id="A0A8H6TZF2"/>
<evidence type="ECO:0000313" key="1">
    <source>
        <dbReference type="EMBL" id="KAF7328310.1"/>
    </source>
</evidence>
<comment type="caution">
    <text evidence="1">The sequence shown here is derived from an EMBL/GenBank/DDBJ whole genome shotgun (WGS) entry which is preliminary data.</text>
</comment>